<dbReference type="SUPFAM" id="SSF63825">
    <property type="entry name" value="YWTD domain"/>
    <property type="match status" value="2"/>
</dbReference>
<feature type="domain" description="Fibronectin type-III" evidence="1">
    <location>
        <begin position="43"/>
        <end position="141"/>
    </location>
</feature>
<accession>A0AAN8J6E8</accession>
<dbReference type="GO" id="GO:0016020">
    <property type="term" value="C:membrane"/>
    <property type="evidence" value="ECO:0007669"/>
    <property type="project" value="UniProtKB-SubCell"/>
</dbReference>
<dbReference type="PANTHER" id="PTHR46957:SF3">
    <property type="entry name" value="CYTOKINE RECEPTOR"/>
    <property type="match status" value="1"/>
</dbReference>
<dbReference type="CDD" id="cd00063">
    <property type="entry name" value="FN3"/>
    <property type="match status" value="3"/>
</dbReference>
<comment type="caution">
    <text evidence="2">The sequence shown here is derived from an EMBL/GenBank/DDBJ whole genome shotgun (WGS) entry which is preliminary data.</text>
</comment>
<dbReference type="Pfam" id="PF00041">
    <property type="entry name" value="fn3"/>
    <property type="match status" value="3"/>
</dbReference>
<dbReference type="PANTHER" id="PTHR46957">
    <property type="entry name" value="CYTOKINE RECEPTOR"/>
    <property type="match status" value="1"/>
</dbReference>
<dbReference type="SMART" id="SM00135">
    <property type="entry name" value="LY"/>
    <property type="match status" value="4"/>
</dbReference>
<dbReference type="InterPro" id="IPR011042">
    <property type="entry name" value="6-blade_b-propeller_TolB-like"/>
</dbReference>
<dbReference type="InterPro" id="IPR036116">
    <property type="entry name" value="FN3_sf"/>
</dbReference>
<keyword evidence="3" id="KW-1185">Reference proteome</keyword>
<gene>
    <name evidence="2" type="ORF">SNE40_019378</name>
</gene>
<dbReference type="SMART" id="SM00060">
    <property type="entry name" value="FN3"/>
    <property type="match status" value="4"/>
</dbReference>
<dbReference type="PROSITE" id="PS50853">
    <property type="entry name" value="FN3"/>
    <property type="match status" value="4"/>
</dbReference>
<sequence length="1173" mass="131980">MIFFFQNTQTLQEITSQTKIQNCVRGCNIALGEYEKQIERELRPLPLPELIRESKQYSSIILQWAGRILDSVTYLVHRKIVESGSDGGWQLHSSTKLQPNGNFLIKDLHPYVTYKFKIIAVVSKFHMLESNESVPITTLPHGVPASAPLISSLSAPSPTVITLSWRPPFYTNGPLLGYRINLNPKGHPDLKEVTKEVPGNATSWTLGQLQSSQLYIVTLSAWNAAGEGPSSQGSATTLNPGNLTVQETPYLILGADDKVCKQNIKNLVGMPKEIYATGSKNIKVTGVGIHTKRQEIIVSDSTGKVHIVPVGDDISNSRSNIYPSILRPTTISVDWLNDRAFIISRDRIYSCPLYAKTDVCVVVISGLKSSKADVKVDPLNGYMYYSDYGLGRGIYRVDLADVGKPGPIKQKQMVFYDRITSFAMDFSNMQLYYANSTKNTMIASYFDGSDVQDIRRDVSQGNFSNMLSMTYYDGKFYWSNGNDIIAEEYDKDHNTYRQNGLLFFNKHYSGLNVYHPTVQPTPVPFTAPRDIQALFNSNSAQISWKAPEKLQYQGNGAWNKWNYTVEIQASGNRSVITKQATNTSITISKLLSDIRYSIRVKAVSDTGTGPWSEVFIGRTLKKEIIPVKIYVAGQGEILEHDLRKHEVKNVIKTSTKITDLAWHNDMVMWTTSSGELYRYDRHTGQQSTIKEAHIASCLAYDWLGKKIFWSEPDKRVIRRSDIHGIINDSIYQTAARDMVIDSVAGRIYWATINTIESTYLNGEDHTQIFTIPFFSGKHVISLTINFDLQKVMWYVKSYENQDLYVADLVGLNGAESRLATTTVQKFGDFNNILRSSGLQYYSYHLFWLDKSESLVVGDQNGNYSSLISPVSQNITAFTVIHPSLQKYPDGLNSETTVVIPHPLAAEDISVVGHWSRFNVTWTPASEVNHGHVFYKVYIQIRDYAHHIITKETSFPREGISPYTQMTVTIQPYTYWGYADKITVPIRSPMSVPESPQTPRVYVTQVKNASTSQQSLAADFRWSTPGLINGILQHHYVYHWERDERDATVVRLPGTARHFILNPLKPNKTYFFKVEACTEAGCGPQSTAVSAKTDAVNPVPRLLIATKSAIRISEMDEHLNSTILLPSVSPSSMAFLAQEDRTFWIERTKSLFVAKESNQEPVSIVKMLIIFAAA</sequence>
<name>A0AAN8J6E8_PATCE</name>
<dbReference type="EMBL" id="JAZGQO010000014">
    <property type="protein sequence ID" value="KAK6171122.1"/>
    <property type="molecule type" value="Genomic_DNA"/>
</dbReference>
<evidence type="ECO:0000313" key="3">
    <source>
        <dbReference type="Proteomes" id="UP001347796"/>
    </source>
</evidence>
<proteinExistence type="predicted"/>
<reference evidence="2 3" key="1">
    <citation type="submission" date="2024-01" db="EMBL/GenBank/DDBJ databases">
        <title>The genome of the rayed Mediterranean limpet Patella caerulea (Linnaeus, 1758).</title>
        <authorList>
            <person name="Anh-Thu Weber A."/>
            <person name="Halstead-Nussloch G."/>
        </authorList>
    </citation>
    <scope>NUCLEOTIDE SEQUENCE [LARGE SCALE GENOMIC DNA]</scope>
    <source>
        <strain evidence="2">AATW-2023a</strain>
        <tissue evidence="2">Whole specimen</tissue>
    </source>
</reference>
<feature type="domain" description="Fibronectin type-III" evidence="1">
    <location>
        <begin position="994"/>
        <end position="1095"/>
    </location>
</feature>
<evidence type="ECO:0000259" key="1">
    <source>
        <dbReference type="PROSITE" id="PS50853"/>
    </source>
</evidence>
<feature type="domain" description="Fibronectin type-III" evidence="1">
    <location>
        <begin position="527"/>
        <end position="622"/>
    </location>
</feature>
<dbReference type="Proteomes" id="UP001347796">
    <property type="component" value="Unassembled WGS sequence"/>
</dbReference>
<dbReference type="InterPro" id="IPR000033">
    <property type="entry name" value="LDLR_classB_rpt"/>
</dbReference>
<dbReference type="InterPro" id="IPR003961">
    <property type="entry name" value="FN3_dom"/>
</dbReference>
<organism evidence="2 3">
    <name type="scientific">Patella caerulea</name>
    <name type="common">Rayed Mediterranean limpet</name>
    <dbReference type="NCBI Taxonomy" id="87958"/>
    <lineage>
        <taxon>Eukaryota</taxon>
        <taxon>Metazoa</taxon>
        <taxon>Spiralia</taxon>
        <taxon>Lophotrochozoa</taxon>
        <taxon>Mollusca</taxon>
        <taxon>Gastropoda</taxon>
        <taxon>Patellogastropoda</taxon>
        <taxon>Patelloidea</taxon>
        <taxon>Patellidae</taxon>
        <taxon>Patella</taxon>
    </lineage>
</organism>
<dbReference type="InterPro" id="IPR013783">
    <property type="entry name" value="Ig-like_fold"/>
</dbReference>
<dbReference type="Gene3D" id="2.60.40.10">
    <property type="entry name" value="Immunoglobulins"/>
    <property type="match status" value="3"/>
</dbReference>
<dbReference type="SUPFAM" id="SSF49265">
    <property type="entry name" value="Fibronectin type III"/>
    <property type="match status" value="3"/>
</dbReference>
<protein>
    <recommendedName>
        <fullName evidence="1">Fibronectin type-III domain-containing protein</fullName>
    </recommendedName>
</protein>
<evidence type="ECO:0000313" key="2">
    <source>
        <dbReference type="EMBL" id="KAK6171122.1"/>
    </source>
</evidence>
<feature type="domain" description="Fibronectin type-III" evidence="1">
    <location>
        <begin position="147"/>
        <end position="241"/>
    </location>
</feature>
<dbReference type="AlphaFoldDB" id="A0AAN8J6E8"/>
<dbReference type="Gene3D" id="2.120.10.30">
    <property type="entry name" value="TolB, C-terminal domain"/>
    <property type="match status" value="2"/>
</dbReference>
<dbReference type="InterPro" id="IPR050713">
    <property type="entry name" value="RTP_Phos/Ushers"/>
</dbReference>